<feature type="transmembrane region" description="Helical" evidence="6">
    <location>
        <begin position="283"/>
        <end position="304"/>
    </location>
</feature>
<name>A0AB39Z1U7_DROSZ</name>
<evidence type="ECO:0000313" key="9">
    <source>
        <dbReference type="RefSeq" id="XP_016927006.4"/>
    </source>
</evidence>
<dbReference type="InterPro" id="IPR005829">
    <property type="entry name" value="Sugar_transporter_CS"/>
</dbReference>
<dbReference type="InterPro" id="IPR020846">
    <property type="entry name" value="MFS_dom"/>
</dbReference>
<evidence type="ECO:0000256" key="5">
    <source>
        <dbReference type="SAM" id="MobiDB-lite"/>
    </source>
</evidence>
<feature type="transmembrane region" description="Helical" evidence="6">
    <location>
        <begin position="224"/>
        <end position="247"/>
    </location>
</feature>
<keyword evidence="3 6" id="KW-1133">Transmembrane helix</keyword>
<proteinExistence type="predicted"/>
<evidence type="ECO:0000256" key="4">
    <source>
        <dbReference type="ARBA" id="ARBA00023136"/>
    </source>
</evidence>
<dbReference type="RefSeq" id="XP_016927006.4">
    <property type="nucleotide sequence ID" value="XM_017071517.4"/>
</dbReference>
<dbReference type="GeneID" id="108007762"/>
<feature type="region of interest" description="Disordered" evidence="5">
    <location>
        <begin position="556"/>
        <end position="580"/>
    </location>
</feature>
<feature type="transmembrane region" description="Helical" evidence="6">
    <location>
        <begin position="256"/>
        <end position="277"/>
    </location>
</feature>
<dbReference type="Proteomes" id="UP001652628">
    <property type="component" value="Chromosome 3"/>
</dbReference>
<dbReference type="InterPro" id="IPR036259">
    <property type="entry name" value="MFS_trans_sf"/>
</dbReference>
<dbReference type="CDD" id="cd17317">
    <property type="entry name" value="MFS_SLC22"/>
    <property type="match status" value="1"/>
</dbReference>
<feature type="transmembrane region" description="Helical" evidence="6">
    <location>
        <begin position="200"/>
        <end position="218"/>
    </location>
</feature>
<evidence type="ECO:0000256" key="6">
    <source>
        <dbReference type="SAM" id="Phobius"/>
    </source>
</evidence>
<keyword evidence="4 6" id="KW-0472">Membrane</keyword>
<dbReference type="SUPFAM" id="SSF103473">
    <property type="entry name" value="MFS general substrate transporter"/>
    <property type="match status" value="1"/>
</dbReference>
<dbReference type="PROSITE" id="PS50850">
    <property type="entry name" value="MFS"/>
    <property type="match status" value="1"/>
</dbReference>
<evidence type="ECO:0000256" key="1">
    <source>
        <dbReference type="ARBA" id="ARBA00004141"/>
    </source>
</evidence>
<dbReference type="PROSITE" id="PS00216">
    <property type="entry name" value="SUGAR_TRANSPORT_1"/>
    <property type="match status" value="1"/>
</dbReference>
<feature type="transmembrane region" description="Helical" evidence="6">
    <location>
        <begin position="51"/>
        <end position="73"/>
    </location>
</feature>
<feature type="transmembrane region" description="Helical" evidence="6">
    <location>
        <begin position="404"/>
        <end position="422"/>
    </location>
</feature>
<organism evidence="8 9">
    <name type="scientific">Drosophila suzukii</name>
    <name type="common">Spotted-wing drosophila fruit fly</name>
    <dbReference type="NCBI Taxonomy" id="28584"/>
    <lineage>
        <taxon>Eukaryota</taxon>
        <taxon>Metazoa</taxon>
        <taxon>Ecdysozoa</taxon>
        <taxon>Arthropoda</taxon>
        <taxon>Hexapoda</taxon>
        <taxon>Insecta</taxon>
        <taxon>Pterygota</taxon>
        <taxon>Neoptera</taxon>
        <taxon>Endopterygota</taxon>
        <taxon>Diptera</taxon>
        <taxon>Brachycera</taxon>
        <taxon>Muscomorpha</taxon>
        <taxon>Ephydroidea</taxon>
        <taxon>Drosophilidae</taxon>
        <taxon>Drosophila</taxon>
        <taxon>Sophophora</taxon>
    </lineage>
</organism>
<comment type="subcellular location">
    <subcellularLocation>
        <location evidence="1">Membrane</location>
        <topology evidence="1">Multi-pass membrane protein</topology>
    </subcellularLocation>
</comment>
<dbReference type="AlphaFoldDB" id="A0AB39Z1U7"/>
<dbReference type="PANTHER" id="PTHR24064">
    <property type="entry name" value="SOLUTE CARRIER FAMILY 22 MEMBER"/>
    <property type="match status" value="1"/>
</dbReference>
<dbReference type="GO" id="GO:0022857">
    <property type="term" value="F:transmembrane transporter activity"/>
    <property type="evidence" value="ECO:0007669"/>
    <property type="project" value="InterPro"/>
</dbReference>
<feature type="domain" description="Major facilitator superfamily (MFS) profile" evidence="7">
    <location>
        <begin position="105"/>
        <end position="542"/>
    </location>
</feature>
<feature type="transmembrane region" description="Helical" evidence="6">
    <location>
        <begin position="514"/>
        <end position="537"/>
    </location>
</feature>
<accession>A0AB39Z1U7</accession>
<sequence>MTSQKEGNGSSPSDAKSNGHSDPEAATAGADDDNSLDAILVRIGQFGRYQIINYVLLCIPMLFNAFFSISYVFTASTVVHRCNVPQCDSLSTVYEEDWLNFTIPYKNSALDACHRYAFNETLITDPSSSYCDKDYFSGVSETCGHDFKFRDEEKTISTEFGIYCSDEWKLSMVGTINNVGQFVGIPLGGFFADRFGRRTMLAVAGSLSALMGVIRSLSSNYSMFLVFEFLDMAVGSTLFPTAFLLAIELVGPKRRVAAATIITIFYALGEAFLGFLASQVQHWRWLLRVLYAPAVLQILFLWILPESVRWLLSQGAEEKAANVLRRAARINKRSLPEEQVEELLASNRQKLSQANESQYPIMRAVRFFSLRIANCCLCWFTHTLIALGLSLNSVNLGGNKYTNFMLNGFIQIPGLLLPLVIMDRVGRRYSLCASMLLCAICMAASAGVPEDNYAGSLTLFLFGKLAITCSFQILYFFTSEIFPTNVRNSLLSLCSMVGRIGSMLAPQTPLLAKYYVYAPQILFATFALISGFLTLAFPETADKVLPTTMEEARDLNLAKRRGQGVEGEELGEGPAPKVPQ</sequence>
<dbReference type="Gene3D" id="1.20.1250.20">
    <property type="entry name" value="MFS general substrate transporter like domains"/>
    <property type="match status" value="1"/>
</dbReference>
<feature type="region of interest" description="Disordered" evidence="5">
    <location>
        <begin position="1"/>
        <end position="30"/>
    </location>
</feature>
<feature type="transmembrane region" description="Helical" evidence="6">
    <location>
        <begin position="454"/>
        <end position="477"/>
    </location>
</feature>
<reference evidence="9" key="1">
    <citation type="submission" date="2025-08" db="UniProtKB">
        <authorList>
            <consortium name="RefSeq"/>
        </authorList>
    </citation>
    <scope>IDENTIFICATION</scope>
</reference>
<evidence type="ECO:0000259" key="7">
    <source>
        <dbReference type="PROSITE" id="PS50850"/>
    </source>
</evidence>
<feature type="transmembrane region" description="Helical" evidence="6">
    <location>
        <begin position="372"/>
        <end position="392"/>
    </location>
</feature>
<keyword evidence="2 6" id="KW-0812">Transmembrane</keyword>
<gene>
    <name evidence="9" type="primary">LOC108007762</name>
</gene>
<feature type="compositionally biased region" description="Polar residues" evidence="5">
    <location>
        <begin position="1"/>
        <end position="16"/>
    </location>
</feature>
<evidence type="ECO:0000256" key="3">
    <source>
        <dbReference type="ARBA" id="ARBA00022989"/>
    </source>
</evidence>
<evidence type="ECO:0000313" key="8">
    <source>
        <dbReference type="Proteomes" id="UP001652628"/>
    </source>
</evidence>
<dbReference type="GO" id="GO:0016020">
    <property type="term" value="C:membrane"/>
    <property type="evidence" value="ECO:0007669"/>
    <property type="project" value="UniProtKB-SubCell"/>
</dbReference>
<protein>
    <submittedName>
        <fullName evidence="9">Organic cation transporter protein</fullName>
    </submittedName>
</protein>
<keyword evidence="8" id="KW-1185">Reference proteome</keyword>
<dbReference type="Pfam" id="PF00083">
    <property type="entry name" value="Sugar_tr"/>
    <property type="match status" value="1"/>
</dbReference>
<feature type="transmembrane region" description="Helical" evidence="6">
    <location>
        <begin position="429"/>
        <end position="448"/>
    </location>
</feature>
<evidence type="ECO:0000256" key="2">
    <source>
        <dbReference type="ARBA" id="ARBA00022692"/>
    </source>
</evidence>
<dbReference type="InterPro" id="IPR005828">
    <property type="entry name" value="MFS_sugar_transport-like"/>
</dbReference>